<dbReference type="Proteomes" id="UP001148737">
    <property type="component" value="Unassembled WGS sequence"/>
</dbReference>
<comment type="caution">
    <text evidence="1">The sequence shown here is derived from an EMBL/GenBank/DDBJ whole genome shotgun (WGS) entry which is preliminary data.</text>
</comment>
<dbReference type="EMBL" id="JANAKD010002626">
    <property type="protein sequence ID" value="KAJ3473197.1"/>
    <property type="molecule type" value="Genomic_DNA"/>
</dbReference>
<evidence type="ECO:0000313" key="2">
    <source>
        <dbReference type="Proteomes" id="UP001148737"/>
    </source>
</evidence>
<organism evidence="1 2">
    <name type="scientific">Lecanicillium saksenae</name>
    <dbReference type="NCBI Taxonomy" id="468837"/>
    <lineage>
        <taxon>Eukaryota</taxon>
        <taxon>Fungi</taxon>
        <taxon>Dikarya</taxon>
        <taxon>Ascomycota</taxon>
        <taxon>Pezizomycotina</taxon>
        <taxon>Sordariomycetes</taxon>
        <taxon>Hypocreomycetidae</taxon>
        <taxon>Hypocreales</taxon>
        <taxon>Cordycipitaceae</taxon>
        <taxon>Lecanicillium</taxon>
    </lineage>
</organism>
<proteinExistence type="predicted"/>
<reference evidence="1" key="1">
    <citation type="submission" date="2022-07" db="EMBL/GenBank/DDBJ databases">
        <title>Genome Sequence of Lecanicillium saksenae.</title>
        <authorList>
            <person name="Buettner E."/>
        </authorList>
    </citation>
    <scope>NUCLEOTIDE SEQUENCE</scope>
    <source>
        <strain evidence="1">VT-O1</strain>
    </source>
</reference>
<sequence>MAVERIGSIIKHLAPGSAINAIQAKNADDIVITAALRTPLTKARKGAFKDSGIEYLTYVLLKELKTRSGIDPALVEDFAFGNVNDPLAASKIRAAALSAGFPNTAGAYAVNRFCSSGLKATADIADSIRSGAIEIGIAEVMENQEVQDSLEPMGWTSENVAADFGITREQMDEYAAESFQRAERAQKAGWFDDEIVPIKAKIEDKDGNMKEILVTKDEGIRPGTTKEGLAKVRAAFPQWGETTTGGNASQVTDGGMYS</sequence>
<gene>
    <name evidence="1" type="ORF">NLG97_g10457</name>
</gene>
<keyword evidence="2" id="KW-1185">Reference proteome</keyword>
<accession>A0ACC1QD52</accession>
<name>A0ACC1QD52_9HYPO</name>
<evidence type="ECO:0000313" key="1">
    <source>
        <dbReference type="EMBL" id="KAJ3473197.1"/>
    </source>
</evidence>
<protein>
    <submittedName>
        <fullName evidence="1">Uncharacterized protein</fullName>
    </submittedName>
</protein>